<feature type="transmembrane region" description="Helical" evidence="7">
    <location>
        <begin position="218"/>
        <end position="243"/>
    </location>
</feature>
<keyword evidence="3" id="KW-1003">Cell membrane</keyword>
<reference evidence="9 10" key="1">
    <citation type="submission" date="2018-10" db="EMBL/GenBank/DDBJ databases">
        <title>Natrarchaeobius chitinivorans gen. nov., sp. nov., and Natrarchaeobius haloalkaliphilus sp. nov., alkaliphilic, chitin-utilizing haloarchaea from hypersaline alkaline lakes.</title>
        <authorList>
            <person name="Sorokin D.Y."/>
            <person name="Elcheninov A.G."/>
            <person name="Kostrikina N.A."/>
            <person name="Bale N.J."/>
            <person name="Sinninghe Damste J.S."/>
            <person name="Khijniak T.V."/>
            <person name="Kublanov I.V."/>
            <person name="Toshchakov S.V."/>
        </authorList>
    </citation>
    <scope>NUCLEOTIDE SEQUENCE [LARGE SCALE GENOMIC DNA]</scope>
    <source>
        <strain evidence="9 10">AArcht7</strain>
    </source>
</reference>
<keyword evidence="5 7" id="KW-1133">Transmembrane helix</keyword>
<evidence type="ECO:0000256" key="4">
    <source>
        <dbReference type="ARBA" id="ARBA00022692"/>
    </source>
</evidence>
<feature type="transmembrane region" description="Helical" evidence="7">
    <location>
        <begin position="105"/>
        <end position="129"/>
    </location>
</feature>
<feature type="transmembrane region" description="Helical" evidence="7">
    <location>
        <begin position="35"/>
        <end position="57"/>
    </location>
</feature>
<dbReference type="InterPro" id="IPR050366">
    <property type="entry name" value="BP-dependent_transpt_permease"/>
</dbReference>
<evidence type="ECO:0000256" key="7">
    <source>
        <dbReference type="RuleBase" id="RU363032"/>
    </source>
</evidence>
<evidence type="ECO:0000259" key="8">
    <source>
        <dbReference type="PROSITE" id="PS50928"/>
    </source>
</evidence>
<feature type="domain" description="ABC transmembrane type-1" evidence="8">
    <location>
        <begin position="101"/>
        <end position="291"/>
    </location>
</feature>
<dbReference type="Pfam" id="PF00528">
    <property type="entry name" value="BPD_transp_1"/>
    <property type="match status" value="1"/>
</dbReference>
<comment type="subcellular location">
    <subcellularLocation>
        <location evidence="1 7">Cell membrane</location>
        <topology evidence="1 7">Multi-pass membrane protein</topology>
    </subcellularLocation>
</comment>
<dbReference type="InterPro" id="IPR035906">
    <property type="entry name" value="MetI-like_sf"/>
</dbReference>
<evidence type="ECO:0000256" key="5">
    <source>
        <dbReference type="ARBA" id="ARBA00022989"/>
    </source>
</evidence>
<feature type="transmembrane region" description="Helical" evidence="7">
    <location>
        <begin position="269"/>
        <end position="290"/>
    </location>
</feature>
<comment type="similarity">
    <text evidence="7">Belongs to the binding-protein-dependent transport system permease family.</text>
</comment>
<evidence type="ECO:0000256" key="2">
    <source>
        <dbReference type="ARBA" id="ARBA00022448"/>
    </source>
</evidence>
<dbReference type="InterPro" id="IPR000515">
    <property type="entry name" value="MetI-like"/>
</dbReference>
<keyword evidence="6 7" id="KW-0472">Membrane</keyword>
<name>A0A3N6N1D6_NATCH</name>
<dbReference type="SUPFAM" id="SSF161098">
    <property type="entry name" value="MetI-like"/>
    <property type="match status" value="1"/>
</dbReference>
<dbReference type="EMBL" id="REFZ01000002">
    <property type="protein sequence ID" value="RQH02632.1"/>
    <property type="molecule type" value="Genomic_DNA"/>
</dbReference>
<dbReference type="CDD" id="cd06261">
    <property type="entry name" value="TM_PBP2"/>
    <property type="match status" value="1"/>
</dbReference>
<evidence type="ECO:0000256" key="6">
    <source>
        <dbReference type="ARBA" id="ARBA00023136"/>
    </source>
</evidence>
<dbReference type="PANTHER" id="PTHR43386">
    <property type="entry name" value="OLIGOPEPTIDE TRANSPORT SYSTEM PERMEASE PROTEIN APPC"/>
    <property type="match status" value="1"/>
</dbReference>
<keyword evidence="4 7" id="KW-0812">Transmembrane</keyword>
<sequence length="305" mass="33720">MNLLEERLTKNQRIVLETYKERAQWAGRRFLSNRMAAIALVIVLGTLFMAIFAPFLAPYEPEANVVSDQGQYSILEPPSSDHLMGTNHHSQDILSQWIYGSRVSLLVAFLSGLAVMLIGTTVGLVSGYYKGTVDLVLMRVVDVLYAIPAIPLLLVVSLLFGSSVWNVIIAMVLILWRTMARVVRSQTLSLSERPFVKAAKASGASDLRIMYVHIAPNLLPIILIEGVFVMGSAILLEAGISFLGLGTTEMISWGVMLQLTYTSGAITHAWWWVLPPGLSITALVVAFFYMSRGIEEITNPELQHR</sequence>
<evidence type="ECO:0000256" key="3">
    <source>
        <dbReference type="ARBA" id="ARBA00022475"/>
    </source>
</evidence>
<gene>
    <name evidence="9" type="ORF">EA472_04875</name>
</gene>
<dbReference type="Gene3D" id="1.10.3720.10">
    <property type="entry name" value="MetI-like"/>
    <property type="match status" value="1"/>
</dbReference>
<protein>
    <submittedName>
        <fullName evidence="9">ABC transporter permease</fullName>
    </submittedName>
</protein>
<keyword evidence="10" id="KW-1185">Reference proteome</keyword>
<evidence type="ECO:0000313" key="10">
    <source>
        <dbReference type="Proteomes" id="UP000281431"/>
    </source>
</evidence>
<dbReference type="InterPro" id="IPR025966">
    <property type="entry name" value="OppC_N"/>
</dbReference>
<dbReference type="GO" id="GO:0055085">
    <property type="term" value="P:transmembrane transport"/>
    <property type="evidence" value="ECO:0007669"/>
    <property type="project" value="InterPro"/>
</dbReference>
<feature type="transmembrane region" description="Helical" evidence="7">
    <location>
        <begin position="149"/>
        <end position="176"/>
    </location>
</feature>
<dbReference type="GO" id="GO:0005886">
    <property type="term" value="C:plasma membrane"/>
    <property type="evidence" value="ECO:0007669"/>
    <property type="project" value="UniProtKB-SubCell"/>
</dbReference>
<keyword evidence="2 7" id="KW-0813">Transport</keyword>
<dbReference type="Proteomes" id="UP000281431">
    <property type="component" value="Unassembled WGS sequence"/>
</dbReference>
<dbReference type="PANTHER" id="PTHR43386:SF1">
    <property type="entry name" value="D,D-DIPEPTIDE TRANSPORT SYSTEM PERMEASE PROTEIN DDPC-RELATED"/>
    <property type="match status" value="1"/>
</dbReference>
<dbReference type="AlphaFoldDB" id="A0A3N6N1D6"/>
<proteinExistence type="inferred from homology"/>
<accession>A0A3N6N1D6</accession>
<dbReference type="Pfam" id="PF12911">
    <property type="entry name" value="OppC_N"/>
    <property type="match status" value="1"/>
</dbReference>
<evidence type="ECO:0000256" key="1">
    <source>
        <dbReference type="ARBA" id="ARBA00004651"/>
    </source>
</evidence>
<dbReference type="PROSITE" id="PS50928">
    <property type="entry name" value="ABC_TM1"/>
    <property type="match status" value="1"/>
</dbReference>
<evidence type="ECO:0000313" key="9">
    <source>
        <dbReference type="EMBL" id="RQH02632.1"/>
    </source>
</evidence>
<organism evidence="9 10">
    <name type="scientific">Natrarchaeobius chitinivorans</name>
    <dbReference type="NCBI Taxonomy" id="1679083"/>
    <lineage>
        <taxon>Archaea</taxon>
        <taxon>Methanobacteriati</taxon>
        <taxon>Methanobacteriota</taxon>
        <taxon>Stenosarchaea group</taxon>
        <taxon>Halobacteria</taxon>
        <taxon>Halobacteriales</taxon>
        <taxon>Natrialbaceae</taxon>
        <taxon>Natrarchaeobius</taxon>
    </lineage>
</organism>
<comment type="caution">
    <text evidence="9">The sequence shown here is derived from an EMBL/GenBank/DDBJ whole genome shotgun (WGS) entry which is preliminary data.</text>
</comment>